<feature type="compositionally biased region" description="Acidic residues" evidence="1">
    <location>
        <begin position="83"/>
        <end position="115"/>
    </location>
</feature>
<protein>
    <submittedName>
        <fullName evidence="2">Uncharacterized protein</fullName>
    </submittedName>
</protein>
<proteinExistence type="predicted"/>
<gene>
    <name evidence="2" type="ORF">AMAG_17356</name>
</gene>
<dbReference type="VEuPathDB" id="FungiDB:AMAG_17356"/>
<evidence type="ECO:0000313" key="3">
    <source>
        <dbReference type="Proteomes" id="UP000054350"/>
    </source>
</evidence>
<dbReference type="Proteomes" id="UP000054350">
    <property type="component" value="Unassembled WGS sequence"/>
</dbReference>
<feature type="region of interest" description="Disordered" evidence="1">
    <location>
        <begin position="27"/>
        <end position="124"/>
    </location>
</feature>
<evidence type="ECO:0000313" key="2">
    <source>
        <dbReference type="EMBL" id="KNE73158.1"/>
    </source>
</evidence>
<evidence type="ECO:0000256" key="1">
    <source>
        <dbReference type="SAM" id="MobiDB-lite"/>
    </source>
</evidence>
<name>A0A0L0TE61_ALLM3</name>
<keyword evidence="3" id="KW-1185">Reference proteome</keyword>
<dbReference type="AlphaFoldDB" id="A0A0L0TE61"/>
<reference evidence="3" key="2">
    <citation type="submission" date="2009-11" db="EMBL/GenBank/DDBJ databases">
        <title>The Genome Sequence of Allomyces macrogynus strain ATCC 38327.</title>
        <authorList>
            <consortium name="The Broad Institute Genome Sequencing Platform"/>
            <person name="Russ C."/>
            <person name="Cuomo C."/>
            <person name="Shea T."/>
            <person name="Young S.K."/>
            <person name="Zeng Q."/>
            <person name="Koehrsen M."/>
            <person name="Haas B."/>
            <person name="Borodovsky M."/>
            <person name="Guigo R."/>
            <person name="Alvarado L."/>
            <person name="Berlin A."/>
            <person name="Borenstein D."/>
            <person name="Chen Z."/>
            <person name="Engels R."/>
            <person name="Freedman E."/>
            <person name="Gellesch M."/>
            <person name="Goldberg J."/>
            <person name="Griggs A."/>
            <person name="Gujja S."/>
            <person name="Heiman D."/>
            <person name="Hepburn T."/>
            <person name="Howarth C."/>
            <person name="Jen D."/>
            <person name="Larson L."/>
            <person name="Lewis B."/>
            <person name="Mehta T."/>
            <person name="Park D."/>
            <person name="Pearson M."/>
            <person name="Roberts A."/>
            <person name="Saif S."/>
            <person name="Shenoy N."/>
            <person name="Sisk P."/>
            <person name="Stolte C."/>
            <person name="Sykes S."/>
            <person name="Walk T."/>
            <person name="White J."/>
            <person name="Yandava C."/>
            <person name="Burger G."/>
            <person name="Gray M.W."/>
            <person name="Holland P.W.H."/>
            <person name="King N."/>
            <person name="Lang F.B.F."/>
            <person name="Roger A.J."/>
            <person name="Ruiz-Trillo I."/>
            <person name="Lander E."/>
            <person name="Nusbaum C."/>
        </authorList>
    </citation>
    <scope>NUCLEOTIDE SEQUENCE [LARGE SCALE GENOMIC DNA]</scope>
    <source>
        <strain evidence="3">ATCC 38327</strain>
    </source>
</reference>
<reference evidence="2 3" key="1">
    <citation type="submission" date="2009-11" db="EMBL/GenBank/DDBJ databases">
        <title>Annotation of Allomyces macrogynus ATCC 38327.</title>
        <authorList>
            <consortium name="The Broad Institute Genome Sequencing Platform"/>
            <person name="Russ C."/>
            <person name="Cuomo C."/>
            <person name="Burger G."/>
            <person name="Gray M.W."/>
            <person name="Holland P.W.H."/>
            <person name="King N."/>
            <person name="Lang F.B.F."/>
            <person name="Roger A.J."/>
            <person name="Ruiz-Trillo I."/>
            <person name="Young S.K."/>
            <person name="Zeng Q."/>
            <person name="Gargeya S."/>
            <person name="Fitzgerald M."/>
            <person name="Haas B."/>
            <person name="Abouelleil A."/>
            <person name="Alvarado L."/>
            <person name="Arachchi H.M."/>
            <person name="Berlin A."/>
            <person name="Chapman S.B."/>
            <person name="Gearin G."/>
            <person name="Goldberg J."/>
            <person name="Griggs A."/>
            <person name="Gujja S."/>
            <person name="Hansen M."/>
            <person name="Heiman D."/>
            <person name="Howarth C."/>
            <person name="Larimer J."/>
            <person name="Lui A."/>
            <person name="MacDonald P.J.P."/>
            <person name="McCowen C."/>
            <person name="Montmayeur A."/>
            <person name="Murphy C."/>
            <person name="Neiman D."/>
            <person name="Pearson M."/>
            <person name="Priest M."/>
            <person name="Roberts A."/>
            <person name="Saif S."/>
            <person name="Shea T."/>
            <person name="Sisk P."/>
            <person name="Stolte C."/>
            <person name="Sykes S."/>
            <person name="Wortman J."/>
            <person name="Nusbaum C."/>
            <person name="Birren B."/>
        </authorList>
    </citation>
    <scope>NUCLEOTIDE SEQUENCE [LARGE SCALE GENOMIC DNA]</scope>
    <source>
        <strain evidence="2 3">ATCC 38327</strain>
    </source>
</reference>
<dbReference type="EMBL" id="GG745389">
    <property type="protein sequence ID" value="KNE73158.1"/>
    <property type="molecule type" value="Genomic_DNA"/>
</dbReference>
<accession>A0A0L0TE61</accession>
<organism evidence="2 3">
    <name type="scientific">Allomyces macrogynus (strain ATCC 38327)</name>
    <name type="common">Allomyces javanicus var. macrogynus</name>
    <dbReference type="NCBI Taxonomy" id="578462"/>
    <lineage>
        <taxon>Eukaryota</taxon>
        <taxon>Fungi</taxon>
        <taxon>Fungi incertae sedis</taxon>
        <taxon>Blastocladiomycota</taxon>
        <taxon>Blastocladiomycetes</taxon>
        <taxon>Blastocladiales</taxon>
        <taxon>Blastocladiaceae</taxon>
        <taxon>Allomyces</taxon>
    </lineage>
</organism>
<dbReference type="OrthoDB" id="10464479at2759"/>
<sequence length="258" mass="28402">MRFTSNYLLRRATAACGAPTVDAPLIPLALDEPDRPPSRKRSQCDGDEEADVEGRNEDRSVFNSQEHLDEDDEDDKDYVSGQDSDDDIDYDSDTADEDLDSDDASEYSDTSDDEGPGVPACAPMDVPVPAINASLLASLVEDEYDKLMCGPAAKFEITQDHRDTVPLQDLDLALGPCCSYKCQHFQLADSGAGRTIRLGCWNDALMAHVAVTMEYARFCIACGHAPYSTRTACCDDWSRRPTAVDCGLVVFGVRRRRR</sequence>